<dbReference type="GO" id="GO:0003700">
    <property type="term" value="F:DNA-binding transcription factor activity"/>
    <property type="evidence" value="ECO:0007669"/>
    <property type="project" value="InterPro"/>
</dbReference>
<dbReference type="Pfam" id="PF00455">
    <property type="entry name" value="DeoRC"/>
    <property type="match status" value="1"/>
</dbReference>
<keyword evidence="3" id="KW-0804">Transcription</keyword>
<reference evidence="5 6" key="1">
    <citation type="journal article" date="2016" name="Nat. Microbiol.">
        <title>The Mouse Intestinal Bacterial Collection (miBC) provides host-specific insight into cultured diversity and functional potential of the gut microbiota.</title>
        <authorList>
            <person name="Lagkouvardos I."/>
            <person name="Pukall R."/>
            <person name="Abt B."/>
            <person name="Foesel B.U."/>
            <person name="Meier-Kolthoff J.P."/>
            <person name="Kumar N."/>
            <person name="Bresciani A."/>
            <person name="Martinez I."/>
            <person name="Just S."/>
            <person name="Ziegler C."/>
            <person name="Brugiroux S."/>
            <person name="Garzetti D."/>
            <person name="Wenning M."/>
            <person name="Bui T.P."/>
            <person name="Wang J."/>
            <person name="Hugenholtz F."/>
            <person name="Plugge C.M."/>
            <person name="Peterson D.A."/>
            <person name="Hornef M.W."/>
            <person name="Baines J.F."/>
            <person name="Smidt H."/>
            <person name="Walter J."/>
            <person name="Kristiansen K."/>
            <person name="Nielsen H.B."/>
            <person name="Haller D."/>
            <person name="Overmann J."/>
            <person name="Stecher B."/>
            <person name="Clavel T."/>
        </authorList>
    </citation>
    <scope>NUCLEOTIDE SEQUENCE [LARGE SCALE GENOMIC DNA]</scope>
    <source>
        <strain evidence="5 6">DSM 28560</strain>
    </source>
</reference>
<proteinExistence type="predicted"/>
<dbReference type="EMBL" id="SMMX01000011">
    <property type="protein sequence ID" value="TDA21127.1"/>
    <property type="molecule type" value="Genomic_DNA"/>
</dbReference>
<evidence type="ECO:0000313" key="6">
    <source>
        <dbReference type="Proteomes" id="UP000295710"/>
    </source>
</evidence>
<evidence type="ECO:0000256" key="2">
    <source>
        <dbReference type="ARBA" id="ARBA00023125"/>
    </source>
</evidence>
<evidence type="ECO:0000313" key="5">
    <source>
        <dbReference type="EMBL" id="TDA21127.1"/>
    </source>
</evidence>
<dbReference type="SMART" id="SM01134">
    <property type="entry name" value="DeoRC"/>
    <property type="match status" value="1"/>
</dbReference>
<dbReference type="PROSITE" id="PS51000">
    <property type="entry name" value="HTH_DEOR_2"/>
    <property type="match status" value="1"/>
</dbReference>
<dbReference type="GO" id="GO:0003677">
    <property type="term" value="F:DNA binding"/>
    <property type="evidence" value="ECO:0007669"/>
    <property type="project" value="UniProtKB-KW"/>
</dbReference>
<dbReference type="InterPro" id="IPR036388">
    <property type="entry name" value="WH-like_DNA-bd_sf"/>
</dbReference>
<feature type="domain" description="HTH deoR-type" evidence="4">
    <location>
        <begin position="3"/>
        <end position="58"/>
    </location>
</feature>
<dbReference type="RefSeq" id="WP_132278764.1">
    <property type="nucleotide sequence ID" value="NZ_JAOBST010000022.1"/>
</dbReference>
<evidence type="ECO:0000256" key="3">
    <source>
        <dbReference type="ARBA" id="ARBA00023163"/>
    </source>
</evidence>
<dbReference type="InterPro" id="IPR050313">
    <property type="entry name" value="Carb_Metab_HTH_regulators"/>
</dbReference>
<dbReference type="InterPro" id="IPR036390">
    <property type="entry name" value="WH_DNA-bd_sf"/>
</dbReference>
<name>A0A4R4FCB6_9FIRM</name>
<dbReference type="AlphaFoldDB" id="A0A4R4FCB6"/>
<keyword evidence="2" id="KW-0238">DNA-binding</keyword>
<protein>
    <submittedName>
        <fullName evidence="5">DeoR/GlpR transcriptional regulator</fullName>
    </submittedName>
</protein>
<organism evidence="5 6">
    <name type="scientific">Extibacter muris</name>
    <dbReference type="NCBI Taxonomy" id="1796622"/>
    <lineage>
        <taxon>Bacteria</taxon>
        <taxon>Bacillati</taxon>
        <taxon>Bacillota</taxon>
        <taxon>Clostridia</taxon>
        <taxon>Lachnospirales</taxon>
        <taxon>Lachnospiraceae</taxon>
        <taxon>Extibacter</taxon>
    </lineage>
</organism>
<evidence type="ECO:0000256" key="1">
    <source>
        <dbReference type="ARBA" id="ARBA00023015"/>
    </source>
</evidence>
<comment type="caution">
    <text evidence="5">The sequence shown here is derived from an EMBL/GenBank/DDBJ whole genome shotgun (WGS) entry which is preliminary data.</text>
</comment>
<dbReference type="InterPro" id="IPR037171">
    <property type="entry name" value="NagB/RpiA_transferase-like"/>
</dbReference>
<dbReference type="InterPro" id="IPR018356">
    <property type="entry name" value="Tscrpt_reg_HTH_DeoR_CS"/>
</dbReference>
<gene>
    <name evidence="5" type="ORF">E1963_13310</name>
</gene>
<keyword evidence="6" id="KW-1185">Reference proteome</keyword>
<dbReference type="SUPFAM" id="SSF100950">
    <property type="entry name" value="NagB/RpiA/CoA transferase-like"/>
    <property type="match status" value="1"/>
</dbReference>
<sequence>MYSHERKAKIIDLLKSQSSVSVNILADMLRTSKETIRRDLKELESEGLLTRTHGGAITNGNSRSVGASAKYGDTILNNEYPFALRHVRNIPEKKKIAQKAAGFIENRDTIFIDNSSTTLFLLDYIPREVHLTIITNSIKVLLEAAKLENPNLSLISLAGFYNCNNYSVYGTRTIKSAEDFFPNKSFISCTGVTLENRLTDISLNEVDTKKALMSKSKETYLLADHTKFEINGPFYLSDFDAIDYIVTDKYDYTPQTGSNIRTITSKNNIKIITS</sequence>
<evidence type="ECO:0000259" key="4">
    <source>
        <dbReference type="PROSITE" id="PS51000"/>
    </source>
</evidence>
<keyword evidence="1" id="KW-0805">Transcription regulation</keyword>
<dbReference type="PANTHER" id="PTHR30363:SF44">
    <property type="entry name" value="AGA OPERON TRANSCRIPTIONAL REPRESSOR-RELATED"/>
    <property type="match status" value="1"/>
</dbReference>
<dbReference type="Pfam" id="PF08220">
    <property type="entry name" value="HTH_DeoR"/>
    <property type="match status" value="1"/>
</dbReference>
<dbReference type="InterPro" id="IPR014036">
    <property type="entry name" value="DeoR-like_C"/>
</dbReference>
<dbReference type="InterPro" id="IPR001034">
    <property type="entry name" value="DeoR_HTH"/>
</dbReference>
<dbReference type="PANTHER" id="PTHR30363">
    <property type="entry name" value="HTH-TYPE TRANSCRIPTIONAL REGULATOR SRLR-RELATED"/>
    <property type="match status" value="1"/>
</dbReference>
<dbReference type="PROSITE" id="PS00894">
    <property type="entry name" value="HTH_DEOR_1"/>
    <property type="match status" value="1"/>
</dbReference>
<dbReference type="Gene3D" id="1.10.10.10">
    <property type="entry name" value="Winged helix-like DNA-binding domain superfamily/Winged helix DNA-binding domain"/>
    <property type="match status" value="1"/>
</dbReference>
<accession>A0A4R4FCB6</accession>
<dbReference type="SUPFAM" id="SSF46785">
    <property type="entry name" value="Winged helix' DNA-binding domain"/>
    <property type="match status" value="1"/>
</dbReference>
<dbReference type="Proteomes" id="UP000295710">
    <property type="component" value="Unassembled WGS sequence"/>
</dbReference>
<dbReference type="Gene3D" id="3.40.50.1360">
    <property type="match status" value="1"/>
</dbReference>
<dbReference type="SMART" id="SM00420">
    <property type="entry name" value="HTH_DEOR"/>
    <property type="match status" value="1"/>
</dbReference>
<dbReference type="PRINTS" id="PR00037">
    <property type="entry name" value="HTHLACR"/>
</dbReference>